<dbReference type="InterPro" id="IPR003203">
    <property type="entry name" value="CobU/CobP"/>
</dbReference>
<dbReference type="PIRSF" id="PIRSF006135">
    <property type="entry name" value="CobU"/>
    <property type="match status" value="1"/>
</dbReference>
<dbReference type="EC" id="2.7.1.156" evidence="8"/>
<dbReference type="CDD" id="cd00544">
    <property type="entry name" value="CobU"/>
    <property type="match status" value="1"/>
</dbReference>
<evidence type="ECO:0000256" key="12">
    <source>
        <dbReference type="ARBA" id="ARBA00022741"/>
    </source>
</evidence>
<keyword evidence="10" id="KW-0169">Cobalamin biosynthesis</keyword>
<evidence type="ECO:0000256" key="6">
    <source>
        <dbReference type="ARBA" id="ARBA00005159"/>
    </source>
</evidence>
<evidence type="ECO:0000256" key="13">
    <source>
        <dbReference type="ARBA" id="ARBA00022777"/>
    </source>
</evidence>
<reference evidence="20 21" key="1">
    <citation type="submission" date="2016-11" db="EMBL/GenBank/DDBJ databases">
        <authorList>
            <person name="Jaros S."/>
            <person name="Januszkiewicz K."/>
            <person name="Wedrychowicz H."/>
        </authorList>
    </citation>
    <scope>NUCLEOTIDE SEQUENCE [LARGE SCALE GENOMIC DNA]</scope>
    <source>
        <strain evidence="20 21">DSM 3090</strain>
    </source>
</reference>
<evidence type="ECO:0000256" key="4">
    <source>
        <dbReference type="ARBA" id="ARBA00003889"/>
    </source>
</evidence>
<comment type="catalytic activity">
    <reaction evidence="3">
        <text>adenosylcob(III)inamide + GTP = adenosylcob(III)inamide phosphate + GDP + H(+)</text>
        <dbReference type="Rhea" id="RHEA:15765"/>
        <dbReference type="ChEBI" id="CHEBI:2480"/>
        <dbReference type="ChEBI" id="CHEBI:15378"/>
        <dbReference type="ChEBI" id="CHEBI:37565"/>
        <dbReference type="ChEBI" id="CHEBI:58189"/>
        <dbReference type="ChEBI" id="CHEBI:58502"/>
        <dbReference type="EC" id="2.7.1.156"/>
    </reaction>
</comment>
<dbReference type="NCBIfam" id="NF004469">
    <property type="entry name" value="PRK05800.1"/>
    <property type="match status" value="1"/>
</dbReference>
<dbReference type="OrthoDB" id="9799422at2"/>
<evidence type="ECO:0000256" key="16">
    <source>
        <dbReference type="ARBA" id="ARBA00029570"/>
    </source>
</evidence>
<dbReference type="EMBL" id="FRAD01000015">
    <property type="protein sequence ID" value="SHK15435.1"/>
    <property type="molecule type" value="Genomic_DNA"/>
</dbReference>
<dbReference type="InterPro" id="IPR027417">
    <property type="entry name" value="P-loop_NTPase"/>
</dbReference>
<dbReference type="STRING" id="1121331.SAMN02745248_01904"/>
<evidence type="ECO:0000256" key="14">
    <source>
        <dbReference type="ARBA" id="ARBA00022840"/>
    </source>
</evidence>
<dbReference type="Proteomes" id="UP000183952">
    <property type="component" value="Unassembled WGS sequence"/>
</dbReference>
<comment type="catalytic activity">
    <reaction evidence="2">
        <text>adenosylcob(III)inamide phosphate + GTP + H(+) = adenosylcob(III)inamide-GDP + diphosphate</text>
        <dbReference type="Rhea" id="RHEA:22712"/>
        <dbReference type="ChEBI" id="CHEBI:15378"/>
        <dbReference type="ChEBI" id="CHEBI:33019"/>
        <dbReference type="ChEBI" id="CHEBI:37565"/>
        <dbReference type="ChEBI" id="CHEBI:58502"/>
        <dbReference type="ChEBI" id="CHEBI:60487"/>
        <dbReference type="EC" id="2.7.7.62"/>
    </reaction>
</comment>
<dbReference type="GO" id="GO:0005525">
    <property type="term" value="F:GTP binding"/>
    <property type="evidence" value="ECO:0007669"/>
    <property type="project" value="UniProtKB-KW"/>
</dbReference>
<dbReference type="EC" id="2.7.7.62" evidence="9"/>
<keyword evidence="15 19" id="KW-0342">GTP-binding</keyword>
<evidence type="ECO:0000256" key="1">
    <source>
        <dbReference type="ARBA" id="ARBA00000312"/>
    </source>
</evidence>
<evidence type="ECO:0000313" key="20">
    <source>
        <dbReference type="EMBL" id="SHK15435.1"/>
    </source>
</evidence>
<feature type="active site" description="GMP-histidine intermediate" evidence="18">
    <location>
        <position position="49"/>
    </location>
</feature>
<evidence type="ECO:0000256" key="11">
    <source>
        <dbReference type="ARBA" id="ARBA00022679"/>
    </source>
</evidence>
<evidence type="ECO:0000256" key="5">
    <source>
        <dbReference type="ARBA" id="ARBA00004692"/>
    </source>
</evidence>
<feature type="binding site" evidence="19">
    <location>
        <begin position="50"/>
        <end position="53"/>
    </location>
    <ligand>
        <name>GTP</name>
        <dbReference type="ChEBI" id="CHEBI:37565"/>
    </ligand>
</feature>
<dbReference type="Gene3D" id="3.40.50.300">
    <property type="entry name" value="P-loop containing nucleotide triphosphate hydrolases"/>
    <property type="match status" value="1"/>
</dbReference>
<name>A0A1M6Q5H3_9CLOT</name>
<proteinExistence type="inferred from homology"/>
<evidence type="ECO:0000256" key="2">
    <source>
        <dbReference type="ARBA" id="ARBA00000711"/>
    </source>
</evidence>
<feature type="binding site" evidence="19">
    <location>
        <position position="61"/>
    </location>
    <ligand>
        <name>GTP</name>
        <dbReference type="ChEBI" id="CHEBI:37565"/>
    </ligand>
</feature>
<keyword evidence="13 20" id="KW-0418">Kinase</keyword>
<comment type="similarity">
    <text evidence="7">Belongs to the CobU/CobP family.</text>
</comment>
<evidence type="ECO:0000256" key="17">
    <source>
        <dbReference type="ARBA" id="ARBA00030571"/>
    </source>
</evidence>
<evidence type="ECO:0000256" key="3">
    <source>
        <dbReference type="ARBA" id="ARBA00001522"/>
    </source>
</evidence>
<dbReference type="GO" id="GO:0008820">
    <property type="term" value="F:cobinamide phosphate guanylyltransferase activity"/>
    <property type="evidence" value="ECO:0007669"/>
    <property type="project" value="UniProtKB-EC"/>
</dbReference>
<dbReference type="GO" id="GO:0009236">
    <property type="term" value="P:cobalamin biosynthetic process"/>
    <property type="evidence" value="ECO:0007669"/>
    <property type="project" value="UniProtKB-UniPathway"/>
</dbReference>
<keyword evidence="12 19" id="KW-0547">Nucleotide-binding</keyword>
<feature type="binding site" evidence="19">
    <location>
        <begin position="9"/>
        <end position="16"/>
    </location>
    <ligand>
        <name>GTP</name>
        <dbReference type="ChEBI" id="CHEBI:37565"/>
    </ligand>
</feature>
<evidence type="ECO:0000256" key="18">
    <source>
        <dbReference type="PIRSR" id="PIRSR006135-1"/>
    </source>
</evidence>
<keyword evidence="21" id="KW-1185">Reference proteome</keyword>
<evidence type="ECO:0000256" key="7">
    <source>
        <dbReference type="ARBA" id="ARBA00007490"/>
    </source>
</evidence>
<dbReference type="SUPFAM" id="SSF52540">
    <property type="entry name" value="P-loop containing nucleoside triphosphate hydrolases"/>
    <property type="match status" value="1"/>
</dbReference>
<dbReference type="AlphaFoldDB" id="A0A1M6Q5H3"/>
<evidence type="ECO:0000313" key="21">
    <source>
        <dbReference type="Proteomes" id="UP000183952"/>
    </source>
</evidence>
<sequence length="182" mass="21135">MGKVILVTGGSRSGKSTYAEKYFQKKDDILYIATSIITDEEMRQRVQRHKDTRNKKWKTYEGYKDLHLPVNEFQGSGVLLDCITIMITNLLFEENRDFENFKSEDMEEIKRISEREIEKLVNSVREKNIDLVMVTNEVGYGLVPDYKLGRIYRDLAGFVNQYTATLCDEVYLVACGLPLKLK</sequence>
<evidence type="ECO:0000256" key="8">
    <source>
        <dbReference type="ARBA" id="ARBA00012016"/>
    </source>
</evidence>
<feature type="binding site" evidence="19">
    <location>
        <position position="81"/>
    </location>
    <ligand>
        <name>GTP</name>
        <dbReference type="ChEBI" id="CHEBI:37565"/>
    </ligand>
</feature>
<feature type="binding site" evidence="19">
    <location>
        <begin position="33"/>
        <end position="35"/>
    </location>
    <ligand>
        <name>GTP</name>
        <dbReference type="ChEBI" id="CHEBI:37565"/>
    </ligand>
</feature>
<dbReference type="PANTHER" id="PTHR34848">
    <property type="match status" value="1"/>
</dbReference>
<keyword evidence="14" id="KW-0067">ATP-binding</keyword>
<comment type="catalytic activity">
    <reaction evidence="1">
        <text>adenosylcob(III)inamide + ATP = adenosylcob(III)inamide phosphate + ADP + H(+)</text>
        <dbReference type="Rhea" id="RHEA:15769"/>
        <dbReference type="ChEBI" id="CHEBI:2480"/>
        <dbReference type="ChEBI" id="CHEBI:15378"/>
        <dbReference type="ChEBI" id="CHEBI:30616"/>
        <dbReference type="ChEBI" id="CHEBI:58502"/>
        <dbReference type="ChEBI" id="CHEBI:456216"/>
        <dbReference type="EC" id="2.7.1.156"/>
    </reaction>
</comment>
<dbReference type="RefSeq" id="WP_072903860.1">
    <property type="nucleotide sequence ID" value="NZ_FRAD01000015.1"/>
</dbReference>
<dbReference type="PANTHER" id="PTHR34848:SF1">
    <property type="entry name" value="BIFUNCTIONAL ADENOSYLCOBALAMIN BIOSYNTHESIS PROTEIN COBU"/>
    <property type="match status" value="1"/>
</dbReference>
<dbReference type="UniPathway" id="UPA00148">
    <property type="reaction ID" value="UER00236"/>
</dbReference>
<organism evidence="20 21">
    <name type="scientific">Hathewaya proteolytica DSM 3090</name>
    <dbReference type="NCBI Taxonomy" id="1121331"/>
    <lineage>
        <taxon>Bacteria</taxon>
        <taxon>Bacillati</taxon>
        <taxon>Bacillota</taxon>
        <taxon>Clostridia</taxon>
        <taxon>Eubacteriales</taxon>
        <taxon>Clostridiaceae</taxon>
        <taxon>Hathewaya</taxon>
    </lineage>
</organism>
<evidence type="ECO:0000256" key="19">
    <source>
        <dbReference type="PIRSR" id="PIRSR006135-2"/>
    </source>
</evidence>
<comment type="pathway">
    <text evidence="6">Cofactor biosynthesis; adenosylcobalamin biosynthesis; adenosylcobalamin from cob(II)yrinate a,c-diamide: step 5/7.</text>
</comment>
<keyword evidence="11 20" id="KW-0808">Transferase</keyword>
<dbReference type="Pfam" id="PF02283">
    <property type="entry name" value="CobU"/>
    <property type="match status" value="1"/>
</dbReference>
<evidence type="ECO:0000256" key="9">
    <source>
        <dbReference type="ARBA" id="ARBA00012523"/>
    </source>
</evidence>
<evidence type="ECO:0000256" key="15">
    <source>
        <dbReference type="ARBA" id="ARBA00023134"/>
    </source>
</evidence>
<dbReference type="GO" id="GO:0043752">
    <property type="term" value="F:adenosylcobinamide kinase activity"/>
    <property type="evidence" value="ECO:0007669"/>
    <property type="project" value="UniProtKB-EC"/>
</dbReference>
<dbReference type="GO" id="GO:0005524">
    <property type="term" value="F:ATP binding"/>
    <property type="evidence" value="ECO:0007669"/>
    <property type="project" value="UniProtKB-KW"/>
</dbReference>
<comment type="pathway">
    <text evidence="5">Cofactor biosynthesis; adenosylcobalamin biosynthesis; adenosylcobalamin from cob(II)yrinate a,c-diamide: step 6/7.</text>
</comment>
<keyword evidence="20" id="KW-0548">Nucleotidyltransferase</keyword>
<evidence type="ECO:0000256" key="10">
    <source>
        <dbReference type="ARBA" id="ARBA00022573"/>
    </source>
</evidence>
<protein>
    <recommendedName>
        <fullName evidence="16">Adenosylcobinamide kinase</fullName>
        <ecNumber evidence="8">2.7.1.156</ecNumber>
        <ecNumber evidence="9">2.7.7.62</ecNumber>
    </recommendedName>
    <alternativeName>
        <fullName evidence="17">Adenosylcobinamide-phosphate guanylyltransferase</fullName>
    </alternativeName>
</protein>
<gene>
    <name evidence="20" type="ORF">SAMN02745248_01904</name>
</gene>
<comment type="function">
    <text evidence="4">Catalyzes ATP-dependent phosphorylation of adenosylcobinamide and addition of GMP to adenosylcobinamide phosphate.</text>
</comment>
<accession>A0A1M6Q5H3</accession>